<feature type="region of interest" description="Disordered" evidence="1">
    <location>
        <begin position="387"/>
        <end position="443"/>
    </location>
</feature>
<evidence type="ECO:0000256" key="1">
    <source>
        <dbReference type="SAM" id="MobiDB-lite"/>
    </source>
</evidence>
<dbReference type="EMBL" id="CAJOBJ010005224">
    <property type="protein sequence ID" value="CAF4024670.1"/>
    <property type="molecule type" value="Genomic_DNA"/>
</dbReference>
<name>A0A8S2NYG1_9BILA</name>
<comment type="caution">
    <text evidence="2">The sequence shown here is derived from an EMBL/GenBank/DDBJ whole genome shotgun (WGS) entry which is preliminary data.</text>
</comment>
<gene>
    <name evidence="2" type="ORF">GIL414_LOCUS13069</name>
</gene>
<dbReference type="Proteomes" id="UP000681720">
    <property type="component" value="Unassembled WGS sequence"/>
</dbReference>
<feature type="compositionally biased region" description="Low complexity" evidence="1">
    <location>
        <begin position="594"/>
        <end position="604"/>
    </location>
</feature>
<feature type="non-terminal residue" evidence="2">
    <location>
        <position position="1"/>
    </location>
</feature>
<dbReference type="AlphaFoldDB" id="A0A8S2NYG1"/>
<accession>A0A8S2NYG1</accession>
<reference evidence="2" key="1">
    <citation type="submission" date="2021-02" db="EMBL/GenBank/DDBJ databases">
        <authorList>
            <person name="Nowell W R."/>
        </authorList>
    </citation>
    <scope>NUCLEOTIDE SEQUENCE</scope>
</reference>
<feature type="compositionally biased region" description="Low complexity" evidence="1">
    <location>
        <begin position="146"/>
        <end position="158"/>
    </location>
</feature>
<feature type="compositionally biased region" description="Basic and acidic residues" evidence="1">
    <location>
        <begin position="390"/>
        <end position="399"/>
    </location>
</feature>
<evidence type="ECO:0000313" key="2">
    <source>
        <dbReference type="EMBL" id="CAF4024670.1"/>
    </source>
</evidence>
<feature type="compositionally biased region" description="Pro residues" evidence="1">
    <location>
        <begin position="176"/>
        <end position="187"/>
    </location>
</feature>
<feature type="region of interest" description="Disordered" evidence="1">
    <location>
        <begin position="170"/>
        <end position="202"/>
    </location>
</feature>
<feature type="region of interest" description="Disordered" evidence="1">
    <location>
        <begin position="328"/>
        <end position="368"/>
    </location>
</feature>
<evidence type="ECO:0000313" key="3">
    <source>
        <dbReference type="Proteomes" id="UP000681720"/>
    </source>
</evidence>
<sequence length="673" mass="76704">DDERRDKDSGETNEEKRSNKNRCQLLSCTTEKASKKKNRKNRLRAFPSKWNELSNEHQEEIRRVLQILPNVQRCCTRCYDKLISEIRQRKTNQSLGGGEEDDDNDESAIIAHQKQEEAAHLTTIASLVEQEISKTLSETKKRSLSNATNNNNVNINTSPERIISNSNINNKAAQAPAPPPPPPPPPLITINKPHSPATHYQYSSHPQQAFVNKGSIMRGTPITSTTPTNKPIAIDISSAHPHHYNSSRNEYSHLKSPKILDRSIEHQQQQHQQQQHQQQQHQQQQHQQQQHQQQQHQQQQHQQHQQQQQQQQQHQQQQQQQQQQHLLQQQQQQHAAHMRHYGHQQQYLQQQTQQQHKTLASKIDPSNTGTLETLRADYITSKYLTTTHSPSHERQHRGGSEQVSPSQISPPMGQSLLPPPATIAAPGSNAPVPSSPHHHAQQAAMITASQLLASSGVYPQDLLSNSLLPYASYYGSSPSNAPFLFDPRFMHEFATAAANNEQLKVHNHHKLPHDKTNPNLHFSDHPTDGTSLNYIRQPPNVHKPQITHHSPHRHHHISTNSNNRSLVPPMHNSQISPHHSAYLMHGHHHNPIDSISPQRQQQPSPHHHHQPHYSQQQQRAPDHNEASTNSKESISIQEFINKNVNDFVSSTTASKRKAIMSSIQVRLRQIKIA</sequence>
<feature type="compositionally biased region" description="Low complexity" evidence="1">
    <location>
        <begin position="266"/>
        <end position="311"/>
    </location>
</feature>
<feature type="compositionally biased region" description="Low complexity" evidence="1">
    <location>
        <begin position="344"/>
        <end position="355"/>
    </location>
</feature>
<feature type="compositionally biased region" description="Basic and acidic residues" evidence="1">
    <location>
        <begin position="1"/>
        <end position="18"/>
    </location>
</feature>
<feature type="region of interest" description="Disordered" evidence="1">
    <location>
        <begin position="516"/>
        <end position="632"/>
    </location>
</feature>
<feature type="region of interest" description="Disordered" evidence="1">
    <location>
        <begin position="264"/>
        <end position="311"/>
    </location>
</feature>
<feature type="region of interest" description="Disordered" evidence="1">
    <location>
        <begin position="1"/>
        <end position="21"/>
    </location>
</feature>
<proteinExistence type="predicted"/>
<protein>
    <submittedName>
        <fullName evidence="2">Uncharacterized protein</fullName>
    </submittedName>
</protein>
<feature type="compositionally biased region" description="Polar residues" evidence="1">
    <location>
        <begin position="558"/>
        <end position="577"/>
    </location>
</feature>
<organism evidence="2 3">
    <name type="scientific">Rotaria magnacalcarata</name>
    <dbReference type="NCBI Taxonomy" id="392030"/>
    <lineage>
        <taxon>Eukaryota</taxon>
        <taxon>Metazoa</taxon>
        <taxon>Spiralia</taxon>
        <taxon>Gnathifera</taxon>
        <taxon>Rotifera</taxon>
        <taxon>Eurotatoria</taxon>
        <taxon>Bdelloidea</taxon>
        <taxon>Philodinida</taxon>
        <taxon>Philodinidae</taxon>
        <taxon>Rotaria</taxon>
    </lineage>
</organism>
<feature type="compositionally biased region" description="Basic residues" evidence="1">
    <location>
        <begin position="545"/>
        <end position="557"/>
    </location>
</feature>
<feature type="region of interest" description="Disordered" evidence="1">
    <location>
        <begin position="138"/>
        <end position="158"/>
    </location>
</feature>